<protein>
    <submittedName>
        <fullName evidence="2">Uncharacterized protein</fullName>
    </submittedName>
</protein>
<evidence type="ECO:0000313" key="2">
    <source>
        <dbReference type="EMBL" id="KAL3277934.1"/>
    </source>
</evidence>
<evidence type="ECO:0000256" key="1">
    <source>
        <dbReference type="SAM" id="MobiDB-lite"/>
    </source>
</evidence>
<dbReference type="EMBL" id="JABFTP020000103">
    <property type="protein sequence ID" value="KAL3277934.1"/>
    <property type="molecule type" value="Genomic_DNA"/>
</dbReference>
<dbReference type="AlphaFoldDB" id="A0ABD2NHC8"/>
<keyword evidence="3" id="KW-1185">Reference proteome</keyword>
<feature type="region of interest" description="Disordered" evidence="1">
    <location>
        <begin position="102"/>
        <end position="176"/>
    </location>
</feature>
<accession>A0ABD2NHC8</accession>
<name>A0ABD2NHC8_9CUCU</name>
<feature type="compositionally biased region" description="Basic residues" evidence="1">
    <location>
        <begin position="154"/>
        <end position="163"/>
    </location>
</feature>
<proteinExistence type="predicted"/>
<gene>
    <name evidence="2" type="ORF">HHI36_013275</name>
</gene>
<reference evidence="2 3" key="1">
    <citation type="journal article" date="2021" name="BMC Biol.">
        <title>Horizontally acquired antibacterial genes associated with adaptive radiation of ladybird beetles.</title>
        <authorList>
            <person name="Li H.S."/>
            <person name="Tang X.F."/>
            <person name="Huang Y.H."/>
            <person name="Xu Z.Y."/>
            <person name="Chen M.L."/>
            <person name="Du X.Y."/>
            <person name="Qiu B.Y."/>
            <person name="Chen P.T."/>
            <person name="Zhang W."/>
            <person name="Slipinski A."/>
            <person name="Escalona H.E."/>
            <person name="Waterhouse R.M."/>
            <person name="Zwick A."/>
            <person name="Pang H."/>
        </authorList>
    </citation>
    <scope>NUCLEOTIDE SEQUENCE [LARGE SCALE GENOMIC DNA]</scope>
    <source>
        <strain evidence="2">SYSU2018</strain>
    </source>
</reference>
<organism evidence="2 3">
    <name type="scientific">Cryptolaemus montrouzieri</name>
    <dbReference type="NCBI Taxonomy" id="559131"/>
    <lineage>
        <taxon>Eukaryota</taxon>
        <taxon>Metazoa</taxon>
        <taxon>Ecdysozoa</taxon>
        <taxon>Arthropoda</taxon>
        <taxon>Hexapoda</taxon>
        <taxon>Insecta</taxon>
        <taxon>Pterygota</taxon>
        <taxon>Neoptera</taxon>
        <taxon>Endopterygota</taxon>
        <taxon>Coleoptera</taxon>
        <taxon>Polyphaga</taxon>
        <taxon>Cucujiformia</taxon>
        <taxon>Coccinelloidea</taxon>
        <taxon>Coccinellidae</taxon>
        <taxon>Scymninae</taxon>
        <taxon>Scymnini</taxon>
        <taxon>Cryptolaemus</taxon>
    </lineage>
</organism>
<comment type="caution">
    <text evidence="2">The sequence shown here is derived from an EMBL/GenBank/DDBJ whole genome shotgun (WGS) entry which is preliminary data.</text>
</comment>
<evidence type="ECO:0000313" key="3">
    <source>
        <dbReference type="Proteomes" id="UP001516400"/>
    </source>
</evidence>
<dbReference type="Proteomes" id="UP001516400">
    <property type="component" value="Unassembled WGS sequence"/>
</dbReference>
<sequence length="176" mass="20136">MLLAYEGIIPVDKFPFSGEYFLPATVNDQGHRKEKEVPQVQDPSSSDDDMPLFRLICSNSEVGDEFPLRFLVSNFNRFKPSASTRFPHRSVTLQHSTSKLVCPSSPNAKFRAPRELSPYPEISEPRKRMRKGKKSTILSSTPSRVDLENEEVKKKKPKGKKMPKSLWTNTLREKNI</sequence>